<gene>
    <name evidence="8" type="primary">bamA</name>
    <name evidence="12" type="ORF">EDC64_11164</name>
</gene>
<dbReference type="GO" id="GO:0009279">
    <property type="term" value="C:cell outer membrane"/>
    <property type="evidence" value="ECO:0007669"/>
    <property type="project" value="UniProtKB-SubCell"/>
</dbReference>
<name>A0A4R3LQZ6_9HYPH</name>
<dbReference type="HAMAP" id="MF_01430">
    <property type="entry name" value="OM_assembly_BamA"/>
    <property type="match status" value="1"/>
</dbReference>
<dbReference type="Pfam" id="PF07244">
    <property type="entry name" value="POTRA"/>
    <property type="match status" value="4"/>
</dbReference>
<evidence type="ECO:0000313" key="13">
    <source>
        <dbReference type="Proteomes" id="UP000294664"/>
    </source>
</evidence>
<comment type="function">
    <text evidence="8">Part of the outer membrane protein assembly complex, which is involved in assembly and insertion of beta-barrel proteins into the outer membrane.</text>
</comment>
<feature type="domain" description="POTRA" evidence="11">
    <location>
        <begin position="153"/>
        <end position="230"/>
    </location>
</feature>
<evidence type="ECO:0000256" key="8">
    <source>
        <dbReference type="HAMAP-Rule" id="MF_01430"/>
    </source>
</evidence>
<dbReference type="PROSITE" id="PS51779">
    <property type="entry name" value="POTRA"/>
    <property type="match status" value="2"/>
</dbReference>
<keyword evidence="2 8" id="KW-1134">Transmembrane beta strand</keyword>
<evidence type="ECO:0000256" key="6">
    <source>
        <dbReference type="ARBA" id="ARBA00023136"/>
    </source>
</evidence>
<evidence type="ECO:0000256" key="2">
    <source>
        <dbReference type="ARBA" id="ARBA00022452"/>
    </source>
</evidence>
<feature type="transmembrane region" description="Helical" evidence="10">
    <location>
        <begin position="61"/>
        <end position="82"/>
    </location>
</feature>
<dbReference type="PANTHER" id="PTHR12815:SF23">
    <property type="entry name" value="OUTER MEMBRANE PROTEIN ASSEMBLY FACTOR BAMA"/>
    <property type="match status" value="1"/>
</dbReference>
<evidence type="ECO:0000256" key="5">
    <source>
        <dbReference type="ARBA" id="ARBA00022737"/>
    </source>
</evidence>
<evidence type="ECO:0000256" key="3">
    <source>
        <dbReference type="ARBA" id="ARBA00022692"/>
    </source>
</evidence>
<evidence type="ECO:0000256" key="9">
    <source>
        <dbReference type="NCBIfam" id="TIGR03303"/>
    </source>
</evidence>
<dbReference type="AlphaFoldDB" id="A0A4R3LQZ6"/>
<evidence type="ECO:0000256" key="1">
    <source>
        <dbReference type="ARBA" id="ARBA00004370"/>
    </source>
</evidence>
<keyword evidence="3 8" id="KW-0812">Transmembrane</keyword>
<dbReference type="InterPro" id="IPR023707">
    <property type="entry name" value="OM_assembly_BamA"/>
</dbReference>
<dbReference type="NCBIfam" id="TIGR03303">
    <property type="entry name" value="OM_YaeT"/>
    <property type="match status" value="1"/>
</dbReference>
<sequence>MGATVAGKAEPAVAAGVCSAVKSLYKRREGRNLRGYFRWFVHNKIRVACHMTAPVRVMSKLAAVLGIALFVALSSGAGSLLVSTPAAAQSSNIVVEGNRRVDASTIRSYFGTGPLTPAKINEGLAALYATGLFSDVNISQQGGRLVVRVSENEVINRIAFEGNKKIKDEVLAGEIQSKPRGTLSRATVQADTQRILEVYRRSGRNDVRVNPVTIDRGNGRVDLVFEINEGEKVGIKDIKFLGNKAFSEYKLKDVISTTTTNWLSFLKSTDVYDADRINADQELLRRFYLKNGYADFRILSATAELEPDGKAFVVTFTVEEGPQYTFGTVDVVSNIRDVPAANLRNALRMSAGQVYNAELVEKTVENITIEVSKSGYAFAQVRPRGERDFEARKINVVFVVEEGPRVYIERIEIRGNTRTRDWVVRREFDIGEGDAYNRVLVDRAERRLRNLGYFKTVKITNEPGSAPDRIILIVDVEDQPTGEFSVSGGYSTSDGFIGEVSLGEKNFLGRGQYVRVSGSLGEYAQGAEFSFTEPYFLGYRLAAGFDLYWKETNATNYTSYDSNTVGAGIRFGLPITDEITLALRYNLYQRELSLECGDGWGVYFTCPPGFASWAIIEAVAQGPTITSVVGYTLSFNGLDNNLNPTSGLFAELKQDFAGLGGDVNFIRTTGDMRYYYPLMNDWVLMLRGQAGYVSAWGDEDLRIMDNFFMGPNLVRGFAPSGIGPRDVASLQLDSLGGTAYWGVSAEVQFPLAFLPKDVGMKGALFFDAGSLWDYSGPTSFPAVPNVTCPAGSNNATGAVCVADDNGIRSSVGASLIWQSPFGPLRFDYAWVLSQQAYDQDQAFRFSGGTRF</sequence>
<evidence type="ECO:0000256" key="7">
    <source>
        <dbReference type="ARBA" id="ARBA00023237"/>
    </source>
</evidence>
<dbReference type="InterPro" id="IPR000184">
    <property type="entry name" value="Bac_surfAg_D15"/>
</dbReference>
<dbReference type="Proteomes" id="UP000294664">
    <property type="component" value="Unassembled WGS sequence"/>
</dbReference>
<dbReference type="EMBL" id="SMAI01000011">
    <property type="protein sequence ID" value="TCT02892.1"/>
    <property type="molecule type" value="Genomic_DNA"/>
</dbReference>
<comment type="similarity">
    <text evidence="8">Belongs to the BamA family.</text>
</comment>
<dbReference type="InterPro" id="IPR039910">
    <property type="entry name" value="D15-like"/>
</dbReference>
<dbReference type="InterPro" id="IPR034746">
    <property type="entry name" value="POTRA"/>
</dbReference>
<dbReference type="PANTHER" id="PTHR12815">
    <property type="entry name" value="SORTING AND ASSEMBLY MACHINERY SAMM50 PROTEIN FAMILY MEMBER"/>
    <property type="match status" value="1"/>
</dbReference>
<organism evidence="12 13">
    <name type="scientific">Aquabacter spiritensis</name>
    <dbReference type="NCBI Taxonomy" id="933073"/>
    <lineage>
        <taxon>Bacteria</taxon>
        <taxon>Pseudomonadati</taxon>
        <taxon>Pseudomonadota</taxon>
        <taxon>Alphaproteobacteria</taxon>
        <taxon>Hyphomicrobiales</taxon>
        <taxon>Xanthobacteraceae</taxon>
        <taxon>Aquabacter</taxon>
    </lineage>
</organism>
<evidence type="ECO:0000256" key="10">
    <source>
        <dbReference type="SAM" id="Phobius"/>
    </source>
</evidence>
<comment type="subcellular location">
    <subcellularLocation>
        <location evidence="8">Cell outer membrane</location>
    </subcellularLocation>
    <subcellularLocation>
        <location evidence="1">Membrane</location>
    </subcellularLocation>
</comment>
<feature type="domain" description="POTRA" evidence="11">
    <location>
        <begin position="406"/>
        <end position="479"/>
    </location>
</feature>
<evidence type="ECO:0000256" key="4">
    <source>
        <dbReference type="ARBA" id="ARBA00022729"/>
    </source>
</evidence>
<proteinExistence type="inferred from homology"/>
<keyword evidence="5 8" id="KW-0677">Repeat</keyword>
<protein>
    <recommendedName>
        <fullName evidence="8 9">Outer membrane protein assembly factor BamA</fullName>
    </recommendedName>
</protein>
<dbReference type="GO" id="GO:0051205">
    <property type="term" value="P:protein insertion into membrane"/>
    <property type="evidence" value="ECO:0007669"/>
    <property type="project" value="UniProtKB-UniRule"/>
</dbReference>
<dbReference type="Gene3D" id="3.10.20.310">
    <property type="entry name" value="membrane protein fhac"/>
    <property type="match status" value="5"/>
</dbReference>
<evidence type="ECO:0000313" key="12">
    <source>
        <dbReference type="EMBL" id="TCT02892.1"/>
    </source>
</evidence>
<dbReference type="Gene3D" id="2.40.160.50">
    <property type="entry name" value="membrane protein fhac: a member of the omp85/tpsb transporter family"/>
    <property type="match status" value="1"/>
</dbReference>
<evidence type="ECO:0000259" key="11">
    <source>
        <dbReference type="PROSITE" id="PS51779"/>
    </source>
</evidence>
<comment type="caution">
    <text evidence="12">The sequence shown here is derived from an EMBL/GenBank/DDBJ whole genome shotgun (WGS) entry which is preliminary data.</text>
</comment>
<keyword evidence="7 8" id="KW-0998">Cell outer membrane</keyword>
<keyword evidence="4 8" id="KW-0732">Signal</keyword>
<dbReference type="Pfam" id="PF01103">
    <property type="entry name" value="Omp85"/>
    <property type="match status" value="1"/>
</dbReference>
<keyword evidence="6 8" id="KW-0472">Membrane</keyword>
<keyword evidence="13" id="KW-1185">Reference proteome</keyword>
<keyword evidence="10" id="KW-1133">Transmembrane helix</keyword>
<reference evidence="12 13" key="1">
    <citation type="submission" date="2019-03" db="EMBL/GenBank/DDBJ databases">
        <title>Genomic Encyclopedia of Type Strains, Phase IV (KMG-IV): sequencing the most valuable type-strain genomes for metagenomic binning, comparative biology and taxonomic classification.</title>
        <authorList>
            <person name="Goeker M."/>
        </authorList>
    </citation>
    <scope>NUCLEOTIDE SEQUENCE [LARGE SCALE GENOMIC DNA]</scope>
    <source>
        <strain evidence="12 13">DSM 9035</strain>
    </source>
</reference>
<comment type="subunit">
    <text evidence="8">Part of the Bam complex.</text>
</comment>
<dbReference type="InterPro" id="IPR010827">
    <property type="entry name" value="BamA/TamA_POTRA"/>
</dbReference>
<dbReference type="PIRSF" id="PIRSF006076">
    <property type="entry name" value="OM_assembly_OMP85"/>
    <property type="match status" value="1"/>
</dbReference>
<accession>A0A4R3LQZ6</accession>
<dbReference type="GO" id="GO:0043165">
    <property type="term" value="P:Gram-negative-bacterium-type cell outer membrane assembly"/>
    <property type="evidence" value="ECO:0007669"/>
    <property type="project" value="UniProtKB-UniRule"/>
</dbReference>